<dbReference type="Proteomes" id="UP000054144">
    <property type="component" value="Unassembled WGS sequence"/>
</dbReference>
<dbReference type="InterPro" id="IPR032095">
    <property type="entry name" value="Sacchrp_dh-like_C"/>
</dbReference>
<evidence type="ECO:0000256" key="4">
    <source>
        <dbReference type="ARBA" id="ARBA00022857"/>
    </source>
</evidence>
<dbReference type="GO" id="GO:0019878">
    <property type="term" value="P:lysine biosynthetic process via aminoadipic acid"/>
    <property type="evidence" value="ECO:0007669"/>
    <property type="project" value="TreeGrafter"/>
</dbReference>
<dbReference type="InterPro" id="IPR005097">
    <property type="entry name" value="Sacchrp_dh_NADP-bd"/>
</dbReference>
<dbReference type="Gene3D" id="1.10.1870.10">
    <property type="entry name" value="Domain 3, Saccharopine reductase"/>
    <property type="match status" value="1"/>
</dbReference>
<accession>A0A0D7AEJ5</accession>
<protein>
    <recommendedName>
        <fullName evidence="11">Saccharopine dehydrogenase [NADP(+), L-glutamate-forming]</fullName>
        <ecNumber evidence="10">1.5.1.10</ecNumber>
    </recommendedName>
    <alternativeName>
        <fullName evidence="12">Saccharopine reductase</fullName>
    </alternativeName>
</protein>
<feature type="active site" description="Proton acceptor" evidence="13">
    <location>
        <position position="166"/>
    </location>
</feature>
<dbReference type="InterPro" id="IPR036291">
    <property type="entry name" value="NAD(P)-bd_dom_sf"/>
</dbReference>
<dbReference type="PROSITE" id="PS01330">
    <property type="entry name" value="PABS_1"/>
    <property type="match status" value="1"/>
</dbReference>
<dbReference type="Pfam" id="PF03435">
    <property type="entry name" value="Sacchrp_dh_NADP"/>
    <property type="match status" value="1"/>
</dbReference>
<dbReference type="SUPFAM" id="SSF53335">
    <property type="entry name" value="S-adenosyl-L-methionine-dependent methyltransferases"/>
    <property type="match status" value="1"/>
</dbReference>
<dbReference type="GO" id="GO:0004755">
    <property type="term" value="F:saccharopine dehydrogenase (NADP+, L-glutamate-forming) activity"/>
    <property type="evidence" value="ECO:0007669"/>
    <property type="project" value="UniProtKB-EC"/>
</dbReference>
<dbReference type="Pfam" id="PF01564">
    <property type="entry name" value="Spermine_synth"/>
    <property type="match status" value="1"/>
</dbReference>
<dbReference type="InterPro" id="IPR029063">
    <property type="entry name" value="SAM-dependent_MTases_sf"/>
</dbReference>
<keyword evidence="3 13" id="KW-0808">Transferase</keyword>
<evidence type="ECO:0000256" key="8">
    <source>
        <dbReference type="ARBA" id="ARBA00051869"/>
    </source>
</evidence>
<evidence type="ECO:0000313" key="17">
    <source>
        <dbReference type="Proteomes" id="UP000054144"/>
    </source>
</evidence>
<dbReference type="GO" id="GO:0015940">
    <property type="term" value="P:pantothenate biosynthetic process"/>
    <property type="evidence" value="ECO:0007669"/>
    <property type="project" value="UniProtKB-ARBA"/>
</dbReference>
<evidence type="ECO:0000256" key="6">
    <source>
        <dbReference type="ARBA" id="ARBA00023154"/>
    </source>
</evidence>
<evidence type="ECO:0000256" key="12">
    <source>
        <dbReference type="ARBA" id="ARBA00083134"/>
    </source>
</evidence>
<organism evidence="16 17">
    <name type="scientific">Fistulina hepatica ATCC 64428</name>
    <dbReference type="NCBI Taxonomy" id="1128425"/>
    <lineage>
        <taxon>Eukaryota</taxon>
        <taxon>Fungi</taxon>
        <taxon>Dikarya</taxon>
        <taxon>Basidiomycota</taxon>
        <taxon>Agaricomycotina</taxon>
        <taxon>Agaricomycetes</taxon>
        <taxon>Agaricomycetidae</taxon>
        <taxon>Agaricales</taxon>
        <taxon>Fistulinaceae</taxon>
        <taxon>Fistulina</taxon>
    </lineage>
</organism>
<sequence length="748" mass="82265">MAHLTHPSIRDGWFSEISSQWPGQAMTLKVNRILHTEKSLYQDVLVFESETYGNVLALDGVIQCTERDEFSYQEMITHLPLASHPSPKKVLVIGGGDGGVVREVLKHESVEEVVLCDIDEAVIRVSKTYLPHMSALLSSSKVTVFIGDGFKFLFENHNTYDVIITDSSDPVGPAESLFQKPYFQLLHDALAPGGHISTQGECLWLHLPLITGLKEMAKGIFPVVEYAYTTIPTYPSGQIGFMVCAKDAQRDLRTPLRKVAGTRYYNEALHRTAFILPEFGRALLEEGKNLLPKFGRDAIAITQKKRILLLGSGFVARPCAEYIVRNPNNDLTIACRTLSSAQALGGGLPSTSAISLDVTNTAELEKVVAEYDLVISLIPYIYHAAVIKAAIKGKTHVVTTSYVSPAIRELDEEAKKAGIVVMNEIGLDPGIDHLYAVKIVDEVHSKGGKIKEFHSYCGGLPAPECCDNPLGYKFSWSSRGVLLALLNSASYIKGGKPVDITSAELMASAKPYYITPAFAYVAYPNRDSKPFQQFYRIPEAETIIRGTLRYQGFPEFIKVLVNMGYLNASTRDWLNSSLSWAEVTQKAIGAADASEGSLIAKIKELYAFPDKSEESRIISGIRWLGLFSTEKVAPRAGNLLDTLCARLEKLMKYERGERDLVILQHKFVVEWVDGKTDTITSTLERYGSPIGHSAMALTVGIPCGIAVQLVLDGVISVPGVQVPYTKEICDPIRSLLESEGISLVEKVL</sequence>
<dbReference type="InterPro" id="IPR037163">
    <property type="entry name" value="Spermidine_synt_N_sf"/>
</dbReference>
<name>A0A0D7AEJ5_9AGAR</name>
<dbReference type="FunFam" id="1.10.1870.10:FF:000002">
    <property type="entry name" value="Saccharopine dehydrogenase Lys9"/>
    <property type="match status" value="1"/>
</dbReference>
<dbReference type="EC" id="1.5.1.10" evidence="10"/>
<proteinExistence type="inferred from homology"/>
<dbReference type="PANTHER" id="PTHR11133">
    <property type="entry name" value="SACCHAROPINE DEHYDROGENASE"/>
    <property type="match status" value="1"/>
</dbReference>
<keyword evidence="2" id="KW-0028">Amino-acid biosynthesis</keyword>
<dbReference type="PANTHER" id="PTHR11133:SF22">
    <property type="entry name" value="ALPHA-AMINOADIPIC SEMIALDEHYDE SYNTHASE, MITOCHONDRIAL"/>
    <property type="match status" value="1"/>
</dbReference>
<comment type="catalytic activity">
    <reaction evidence="8">
        <text>L-saccharopine + NADP(+) + H2O = (S)-2-amino-6-oxohexanoate + L-glutamate + NADPH + H(+)</text>
        <dbReference type="Rhea" id="RHEA:10020"/>
        <dbReference type="ChEBI" id="CHEBI:15377"/>
        <dbReference type="ChEBI" id="CHEBI:15378"/>
        <dbReference type="ChEBI" id="CHEBI:29985"/>
        <dbReference type="ChEBI" id="CHEBI:57783"/>
        <dbReference type="ChEBI" id="CHEBI:57951"/>
        <dbReference type="ChEBI" id="CHEBI:58321"/>
        <dbReference type="ChEBI" id="CHEBI:58349"/>
        <dbReference type="EC" id="1.5.1.10"/>
    </reaction>
</comment>
<comment type="similarity">
    <text evidence="7">Belongs to the saccharopine dehydrogenase family.</text>
</comment>
<dbReference type="FunFam" id="3.30.360.10:FF:000008">
    <property type="entry name" value="Alpha-aminoadipic semialdehyde synthase, mitochondrial"/>
    <property type="match status" value="1"/>
</dbReference>
<dbReference type="Gene3D" id="3.30.360.10">
    <property type="entry name" value="Dihydrodipicolinate Reductase, domain 2"/>
    <property type="match status" value="1"/>
</dbReference>
<dbReference type="NCBIfam" id="TIGR00417">
    <property type="entry name" value="speE"/>
    <property type="match status" value="1"/>
</dbReference>
<evidence type="ECO:0000256" key="3">
    <source>
        <dbReference type="ARBA" id="ARBA00022679"/>
    </source>
</evidence>
<dbReference type="GO" id="GO:0016765">
    <property type="term" value="F:transferase activity, transferring alkyl or aryl (other than methyl) groups"/>
    <property type="evidence" value="ECO:0007669"/>
    <property type="project" value="UniProtKB-ARBA"/>
</dbReference>
<dbReference type="SUPFAM" id="SSF55347">
    <property type="entry name" value="Glyceraldehyde-3-phosphate dehydrogenase-like, C-terminal domain"/>
    <property type="match status" value="1"/>
</dbReference>
<dbReference type="InterPro" id="IPR030374">
    <property type="entry name" value="PABS"/>
</dbReference>
<dbReference type="GO" id="GO:0006596">
    <property type="term" value="P:polyamine biosynthetic process"/>
    <property type="evidence" value="ECO:0007669"/>
    <property type="project" value="UniProtKB-UniRule"/>
</dbReference>
<evidence type="ECO:0000256" key="14">
    <source>
        <dbReference type="RuleBase" id="RU003836"/>
    </source>
</evidence>
<dbReference type="OrthoDB" id="10059875at2759"/>
<evidence type="ECO:0000256" key="5">
    <source>
        <dbReference type="ARBA" id="ARBA00023002"/>
    </source>
</evidence>
<dbReference type="HAMAP" id="MF_00198">
    <property type="entry name" value="Spermidine_synth"/>
    <property type="match status" value="1"/>
</dbReference>
<dbReference type="FunFam" id="3.40.50.720:FF:000072">
    <property type="entry name" value="Saccharopine dehydrogenase [NADP(+), L-glutamate-forming]"/>
    <property type="match status" value="1"/>
</dbReference>
<keyword evidence="13" id="KW-0620">Polyamine biosynthesis</keyword>
<evidence type="ECO:0000256" key="10">
    <source>
        <dbReference type="ARBA" id="ARBA00066976"/>
    </source>
</evidence>
<evidence type="ECO:0000256" key="7">
    <source>
        <dbReference type="ARBA" id="ARBA00038048"/>
    </source>
</evidence>
<dbReference type="Gene3D" id="3.40.50.150">
    <property type="entry name" value="Vaccinia Virus protein VP39"/>
    <property type="match status" value="1"/>
</dbReference>
<dbReference type="Pfam" id="PF17284">
    <property type="entry name" value="Spermine_synt_N"/>
    <property type="match status" value="1"/>
</dbReference>
<dbReference type="Gene3D" id="2.30.140.10">
    <property type="entry name" value="Spermidine synthase, tetramerisation domain"/>
    <property type="match status" value="1"/>
</dbReference>
<dbReference type="InterPro" id="IPR030373">
    <property type="entry name" value="PABS_CS"/>
</dbReference>
<gene>
    <name evidence="16" type="ORF">FISHEDRAFT_40696</name>
</gene>
<keyword evidence="6" id="KW-0457">Lysine biosynthesis</keyword>
<keyword evidence="4" id="KW-0521">NADP</keyword>
<dbReference type="GO" id="GO:0005737">
    <property type="term" value="C:cytoplasm"/>
    <property type="evidence" value="ECO:0007669"/>
    <property type="project" value="TreeGrafter"/>
</dbReference>
<dbReference type="InterPro" id="IPR001045">
    <property type="entry name" value="Spermi_synthase"/>
</dbReference>
<evidence type="ECO:0000256" key="1">
    <source>
        <dbReference type="ARBA" id="ARBA00007867"/>
    </source>
</evidence>
<dbReference type="InterPro" id="IPR051168">
    <property type="entry name" value="AASS"/>
</dbReference>
<comment type="similarity">
    <text evidence="1 14">Belongs to the spermidine/spermine synthase family.</text>
</comment>
<dbReference type="Gene3D" id="3.40.50.720">
    <property type="entry name" value="NAD(P)-binding Rossmann-like Domain"/>
    <property type="match status" value="1"/>
</dbReference>
<dbReference type="FunFam" id="3.40.50.150:FF:000013">
    <property type="entry name" value="Spermidine synthase"/>
    <property type="match status" value="1"/>
</dbReference>
<feature type="domain" description="PABS" evidence="15">
    <location>
        <begin position="11"/>
        <end position="246"/>
    </location>
</feature>
<evidence type="ECO:0000256" key="2">
    <source>
        <dbReference type="ARBA" id="ARBA00022605"/>
    </source>
</evidence>
<dbReference type="PROSITE" id="PS51006">
    <property type="entry name" value="PABS_2"/>
    <property type="match status" value="1"/>
</dbReference>
<evidence type="ECO:0000256" key="9">
    <source>
        <dbReference type="ARBA" id="ARBA00060549"/>
    </source>
</evidence>
<dbReference type="Pfam" id="PF16653">
    <property type="entry name" value="Sacchrp_dh_C"/>
    <property type="match status" value="1"/>
</dbReference>
<dbReference type="SUPFAM" id="SSF51735">
    <property type="entry name" value="NAD(P)-binding Rossmann-fold domains"/>
    <property type="match status" value="1"/>
</dbReference>
<reference evidence="16 17" key="1">
    <citation type="journal article" date="2015" name="Fungal Genet. Biol.">
        <title>Evolution of novel wood decay mechanisms in Agaricales revealed by the genome sequences of Fistulina hepatica and Cylindrobasidium torrendii.</title>
        <authorList>
            <person name="Floudas D."/>
            <person name="Held B.W."/>
            <person name="Riley R."/>
            <person name="Nagy L.G."/>
            <person name="Koehler G."/>
            <person name="Ransdell A.S."/>
            <person name="Younus H."/>
            <person name="Chow J."/>
            <person name="Chiniquy J."/>
            <person name="Lipzen A."/>
            <person name="Tritt A."/>
            <person name="Sun H."/>
            <person name="Haridas S."/>
            <person name="LaButti K."/>
            <person name="Ohm R.A."/>
            <person name="Kues U."/>
            <person name="Blanchette R.A."/>
            <person name="Grigoriev I.V."/>
            <person name="Minto R.E."/>
            <person name="Hibbett D.S."/>
        </authorList>
    </citation>
    <scope>NUCLEOTIDE SEQUENCE [LARGE SCALE GENOMIC DNA]</scope>
    <source>
        <strain evidence="16 17">ATCC 64428</strain>
    </source>
</reference>
<keyword evidence="17" id="KW-1185">Reference proteome</keyword>
<dbReference type="FunFam" id="2.30.140.10:FF:000001">
    <property type="entry name" value="SPE3p Spermidine synthase"/>
    <property type="match status" value="1"/>
</dbReference>
<evidence type="ECO:0000259" key="15">
    <source>
        <dbReference type="PROSITE" id="PS51006"/>
    </source>
</evidence>
<dbReference type="NCBIfam" id="NF002010">
    <property type="entry name" value="PRK00811.1"/>
    <property type="match status" value="1"/>
</dbReference>
<dbReference type="AlphaFoldDB" id="A0A0D7AEJ5"/>
<keyword evidence="5" id="KW-0560">Oxidoreductase</keyword>
<dbReference type="CDD" id="cd02440">
    <property type="entry name" value="AdoMet_MTases"/>
    <property type="match status" value="1"/>
</dbReference>
<dbReference type="InterPro" id="IPR035246">
    <property type="entry name" value="Spermidine_synt_N"/>
</dbReference>
<comment type="pathway">
    <text evidence="9">Amino-acid biosynthesis; L-lysine biosynthesis via AAA pathway; L-lysine from L-alpha-aminoadipate (fungal route): step 2/3.</text>
</comment>
<evidence type="ECO:0000256" key="13">
    <source>
        <dbReference type="PROSITE-ProRule" id="PRU00354"/>
    </source>
</evidence>
<evidence type="ECO:0000256" key="11">
    <source>
        <dbReference type="ARBA" id="ARBA00067598"/>
    </source>
</evidence>
<evidence type="ECO:0000313" key="16">
    <source>
        <dbReference type="EMBL" id="KIY49801.1"/>
    </source>
</evidence>
<dbReference type="EMBL" id="KN881721">
    <property type="protein sequence ID" value="KIY49801.1"/>
    <property type="molecule type" value="Genomic_DNA"/>
</dbReference>